<dbReference type="SUPFAM" id="SSF53335">
    <property type="entry name" value="S-adenosyl-L-methionine-dependent methyltransferases"/>
    <property type="match status" value="1"/>
</dbReference>
<keyword evidence="3" id="KW-1185">Reference proteome</keyword>
<organism evidence="2 3">
    <name type="scientific">Apiospora marii</name>
    <dbReference type="NCBI Taxonomy" id="335849"/>
    <lineage>
        <taxon>Eukaryota</taxon>
        <taxon>Fungi</taxon>
        <taxon>Dikarya</taxon>
        <taxon>Ascomycota</taxon>
        <taxon>Pezizomycotina</taxon>
        <taxon>Sordariomycetes</taxon>
        <taxon>Xylariomycetidae</taxon>
        <taxon>Amphisphaeriales</taxon>
        <taxon>Apiosporaceae</taxon>
        <taxon>Apiospora</taxon>
    </lineage>
</organism>
<evidence type="ECO:0008006" key="4">
    <source>
        <dbReference type="Google" id="ProtNLM"/>
    </source>
</evidence>
<dbReference type="InterPro" id="IPR029063">
    <property type="entry name" value="SAM-dependent_MTases_sf"/>
</dbReference>
<comment type="caution">
    <text evidence="2">The sequence shown here is derived from an EMBL/GenBank/DDBJ whole genome shotgun (WGS) entry which is preliminary data.</text>
</comment>
<dbReference type="Proteomes" id="UP001396898">
    <property type="component" value="Unassembled WGS sequence"/>
</dbReference>
<name>A0ABR1RJH9_9PEZI</name>
<evidence type="ECO:0000313" key="3">
    <source>
        <dbReference type="Proteomes" id="UP001396898"/>
    </source>
</evidence>
<gene>
    <name evidence="2" type="ORF">PG991_009594</name>
</gene>
<dbReference type="CDD" id="cd02440">
    <property type="entry name" value="AdoMet_MTases"/>
    <property type="match status" value="1"/>
</dbReference>
<reference evidence="2 3" key="1">
    <citation type="submission" date="2023-01" db="EMBL/GenBank/DDBJ databases">
        <title>Analysis of 21 Apiospora genomes using comparative genomics revels a genus with tremendous synthesis potential of carbohydrate active enzymes and secondary metabolites.</title>
        <authorList>
            <person name="Sorensen T."/>
        </authorList>
    </citation>
    <scope>NUCLEOTIDE SEQUENCE [LARGE SCALE GENOMIC DNA]</scope>
    <source>
        <strain evidence="2 3">CBS 20057</strain>
    </source>
</reference>
<evidence type="ECO:0000256" key="1">
    <source>
        <dbReference type="ARBA" id="ARBA00038158"/>
    </source>
</evidence>
<dbReference type="Pfam" id="PF13489">
    <property type="entry name" value="Methyltransf_23"/>
    <property type="match status" value="1"/>
</dbReference>
<dbReference type="EMBL" id="JAQQWI010000014">
    <property type="protein sequence ID" value="KAK8013323.1"/>
    <property type="molecule type" value="Genomic_DNA"/>
</dbReference>
<sequence length="278" mass="31553">MLREVLQGKIHLAPVEDPATVLDLGAAPGTWALVSKHHPDCEVLGVDLEPIPSQSDASNCRFQVMNIITDAWDFSNPFDFIHLRMLGELLPSSTISSIYGTLSPGGWLEISEWVQILQCPDHSLEGTSFARWDRAYQRGRFSFFLIPLLCLHLCCQFLSLFSRTNNHPVLRKSGNPATYPYRYKDMLQKAGFRRIHVRKHAVPTNAWPNSRSLQRIGHMQATNLLSVVDILSRDKFVHVLGWTSQEADALIAQVRHEGQESNLHGFYTLYSRFCPHTC</sequence>
<comment type="similarity">
    <text evidence="1">Belongs to the methyltransferase superfamily. LaeA methyltransferase family.</text>
</comment>
<dbReference type="PANTHER" id="PTHR43591:SF24">
    <property type="entry name" value="2-METHOXY-6-POLYPRENYL-1,4-BENZOQUINOL METHYLASE, MITOCHONDRIAL"/>
    <property type="match status" value="1"/>
</dbReference>
<evidence type="ECO:0000313" key="2">
    <source>
        <dbReference type="EMBL" id="KAK8013323.1"/>
    </source>
</evidence>
<dbReference type="Gene3D" id="3.40.50.150">
    <property type="entry name" value="Vaccinia Virus protein VP39"/>
    <property type="match status" value="1"/>
</dbReference>
<proteinExistence type="inferred from homology"/>
<dbReference type="PANTHER" id="PTHR43591">
    <property type="entry name" value="METHYLTRANSFERASE"/>
    <property type="match status" value="1"/>
</dbReference>
<protein>
    <recommendedName>
        <fullName evidence="4">Methyltransferase domain-containing protein</fullName>
    </recommendedName>
</protein>
<accession>A0ABR1RJH9</accession>